<gene>
    <name evidence="1" type="ORF">E8M63_00590</name>
</gene>
<evidence type="ECO:0000313" key="2">
    <source>
        <dbReference type="Proteomes" id="UP000307092"/>
    </source>
</evidence>
<evidence type="ECO:0008006" key="3">
    <source>
        <dbReference type="Google" id="ProtNLM"/>
    </source>
</evidence>
<protein>
    <recommendedName>
        <fullName evidence="3">Lipoprotein</fullName>
    </recommendedName>
</protein>
<dbReference type="AlphaFoldDB" id="A0AAX2TSM3"/>
<organism evidence="1 2">
    <name type="scientific">Neisseria gonorrhoeae</name>
    <dbReference type="NCBI Taxonomy" id="485"/>
    <lineage>
        <taxon>Bacteria</taxon>
        <taxon>Pseudomonadati</taxon>
        <taxon>Pseudomonadota</taxon>
        <taxon>Betaproteobacteria</taxon>
        <taxon>Neisseriales</taxon>
        <taxon>Neisseriaceae</taxon>
        <taxon>Neisseria</taxon>
    </lineage>
</organism>
<name>A0AAX2TSM3_NEIGO</name>
<dbReference type="EMBL" id="SUQX01000001">
    <property type="protein sequence ID" value="TJX07011.1"/>
    <property type="molecule type" value="Genomic_DNA"/>
</dbReference>
<accession>A0AAX2TSM3</accession>
<comment type="caution">
    <text evidence="1">The sequence shown here is derived from an EMBL/GenBank/DDBJ whole genome shotgun (WGS) entry which is preliminary data.</text>
</comment>
<dbReference type="Proteomes" id="UP000307092">
    <property type="component" value="Unassembled WGS sequence"/>
</dbReference>
<proteinExistence type="predicted"/>
<reference evidence="1 2" key="1">
    <citation type="submission" date="2019-04" db="EMBL/GenBank/DDBJ databases">
        <title>The CDC panel for molecular diagnostics of ciprofloxacin resistance and its use for research and clinical development.</title>
        <authorList>
            <person name="Liu H."/>
            <person name="Tang K."/>
            <person name="Pham C."/>
            <person name="Schmerer M."/>
        </authorList>
    </citation>
    <scope>NUCLEOTIDE SEQUENCE [LARGE SCALE GENOMIC DNA]</scope>
    <source>
        <strain evidence="1 2">LRRBGS_0742</strain>
    </source>
</reference>
<evidence type="ECO:0000313" key="1">
    <source>
        <dbReference type="EMBL" id="TJX07011.1"/>
    </source>
</evidence>
<sequence>MGGLSAGCAEAVEMQSADAAIRGSMCFIVFPYRFVYRASDGAARAAPDAVPRAGTPYAV</sequence>